<proteinExistence type="inferred from homology"/>
<dbReference type="InterPro" id="IPR003476">
    <property type="entry name" value="Glyco_hydro_42"/>
</dbReference>
<keyword evidence="11" id="KW-1185">Reference proteome</keyword>
<feature type="domain" description="Glycoside hydrolase family 42 N-terminal" evidence="8">
    <location>
        <begin position="33"/>
        <end position="392"/>
    </location>
</feature>
<dbReference type="STRING" id="661478.OP10G_0308"/>
<evidence type="ECO:0000256" key="7">
    <source>
        <dbReference type="ARBA" id="ARBA00023295"/>
    </source>
</evidence>
<dbReference type="KEGG" id="fgi:OP10G_0308"/>
<evidence type="ECO:0000256" key="2">
    <source>
        <dbReference type="ARBA" id="ARBA00005940"/>
    </source>
</evidence>
<evidence type="ECO:0000313" key="10">
    <source>
        <dbReference type="EMBL" id="AIE83676.1"/>
    </source>
</evidence>
<dbReference type="eggNOG" id="COG1874">
    <property type="taxonomic scope" value="Bacteria"/>
</dbReference>
<evidence type="ECO:0000256" key="6">
    <source>
        <dbReference type="ARBA" id="ARBA00022833"/>
    </source>
</evidence>
<comment type="similarity">
    <text evidence="2">Belongs to the glycosyl hydrolase 42 family.</text>
</comment>
<dbReference type="InterPro" id="IPR013738">
    <property type="entry name" value="Beta_galactosidase_Trimer"/>
</dbReference>
<dbReference type="EC" id="3.2.1.23" evidence="3"/>
<dbReference type="InterPro" id="IPR013529">
    <property type="entry name" value="Glyco_hydro_42_N"/>
</dbReference>
<sequence length="678" mass="75920">MKNHHNPNEARAFHSGDLPKSFPGPGELFVGTCYQPVDRTPKQIKADVAIMRGAGFNVVRIGDLSWDYFEPAEGKFDFKRCDQVFDEMQANGIKVILDIPGLPAPQWLHHKYPGVDLVSQNGVRLHAAERYMDNISDPDYRRLASRMADELTRHYAHHPALFALGYDNEIGNGFMSYSEADRRRFVTWLKERYGDIATLNKVWARQRWSRMYTTWDEVQLPYGDGPGAPEPFLDLHRYWSDVTVGTLMDLEKIRRKNVPDKPSISNLWDTSWRKGFDLLGTHRGYVSYGAMGFYPGEPVSSSFEALMMKGALPTPIWFNEFTAGGGGWFGSKGWSRMWAYMGLLNGVQGILAWTFNSHLGGEEQALFGLVNHDDTPSWKVSEFGEIAASFKKLAPLGFPRYPHPQVAIAYSFDNTTATRFTGPSNTIKQYLTTSYEDQAHNAFKPLFRENIDVAVINIGHEDLSSYKMVVVPGLYLMDQASADAIRKYVSKGGTVIMTAFSAKVDEHNQWFNTPLPGRLSDVFGLKTNEFYSWGEPTVELEGQQAKSSIKYFEVLEPSTAHVMAKFTSFGENPPAITVNKFGKGQAIYVATPAFPSIMDLLYKKIGPEIGIKPGPKTPDGVYARVVDDRILYVNSTGSDVDIPIEGKMKGLISGKTWTGVLHLGGFNADLLQKESAEK</sequence>
<gene>
    <name evidence="10" type="ORF">OP10G_0308</name>
</gene>
<dbReference type="EMBL" id="CP007139">
    <property type="protein sequence ID" value="AIE83676.1"/>
    <property type="molecule type" value="Genomic_DNA"/>
</dbReference>
<evidence type="ECO:0000313" key="11">
    <source>
        <dbReference type="Proteomes" id="UP000027982"/>
    </source>
</evidence>
<dbReference type="AlphaFoldDB" id="A0A068NJJ7"/>
<evidence type="ECO:0000259" key="8">
    <source>
        <dbReference type="Pfam" id="PF02449"/>
    </source>
</evidence>
<evidence type="ECO:0000256" key="5">
    <source>
        <dbReference type="ARBA" id="ARBA00022801"/>
    </source>
</evidence>
<dbReference type="SUPFAM" id="SSF51445">
    <property type="entry name" value="(Trans)glycosidases"/>
    <property type="match status" value="1"/>
</dbReference>
<dbReference type="PANTHER" id="PTHR36447:SF2">
    <property type="entry name" value="BETA-GALACTOSIDASE YESZ"/>
    <property type="match status" value="1"/>
</dbReference>
<dbReference type="InterPro" id="IPR017853">
    <property type="entry name" value="GH"/>
</dbReference>
<reference evidence="10 11" key="1">
    <citation type="journal article" date="2014" name="PLoS ONE">
        <title>The first complete genome sequence of the class fimbriimonadia in the phylum armatimonadetes.</title>
        <authorList>
            <person name="Hu Z.Y."/>
            <person name="Wang Y.Z."/>
            <person name="Im W.T."/>
            <person name="Wang S.Y."/>
            <person name="Zhao G.P."/>
            <person name="Zheng H.J."/>
            <person name="Quan Z.X."/>
        </authorList>
    </citation>
    <scope>NUCLEOTIDE SEQUENCE [LARGE SCALE GENOMIC DNA]</scope>
    <source>
        <strain evidence="10">Gsoil 348</strain>
    </source>
</reference>
<evidence type="ECO:0000259" key="9">
    <source>
        <dbReference type="Pfam" id="PF08532"/>
    </source>
</evidence>
<dbReference type="GO" id="GO:0004565">
    <property type="term" value="F:beta-galactosidase activity"/>
    <property type="evidence" value="ECO:0007669"/>
    <property type="project" value="UniProtKB-EC"/>
</dbReference>
<dbReference type="PANTHER" id="PTHR36447">
    <property type="entry name" value="BETA-GALACTOSIDASE GANA"/>
    <property type="match status" value="1"/>
</dbReference>
<keyword evidence="4" id="KW-0479">Metal-binding</keyword>
<protein>
    <recommendedName>
        <fullName evidence="3">beta-galactosidase</fullName>
        <ecNumber evidence="3">3.2.1.23</ecNumber>
    </recommendedName>
</protein>
<evidence type="ECO:0000256" key="4">
    <source>
        <dbReference type="ARBA" id="ARBA00022723"/>
    </source>
</evidence>
<accession>A0A068NJJ7</accession>
<keyword evidence="5" id="KW-0378">Hydrolase</keyword>
<dbReference type="Pfam" id="PF08532">
    <property type="entry name" value="Glyco_hydro_42M"/>
    <property type="match status" value="1"/>
</dbReference>
<evidence type="ECO:0000256" key="3">
    <source>
        <dbReference type="ARBA" id="ARBA00012756"/>
    </source>
</evidence>
<keyword evidence="6" id="KW-0862">Zinc</keyword>
<feature type="domain" description="Beta-galactosidase trimerisation" evidence="9">
    <location>
        <begin position="405"/>
        <end position="610"/>
    </location>
</feature>
<dbReference type="HOGENOM" id="CLU_012430_1_0_0"/>
<dbReference type="GO" id="GO:0005975">
    <property type="term" value="P:carbohydrate metabolic process"/>
    <property type="evidence" value="ECO:0007669"/>
    <property type="project" value="InterPro"/>
</dbReference>
<dbReference type="InterPro" id="IPR029062">
    <property type="entry name" value="Class_I_gatase-like"/>
</dbReference>
<dbReference type="GO" id="GO:0046872">
    <property type="term" value="F:metal ion binding"/>
    <property type="evidence" value="ECO:0007669"/>
    <property type="project" value="UniProtKB-KW"/>
</dbReference>
<evidence type="ECO:0000256" key="1">
    <source>
        <dbReference type="ARBA" id="ARBA00001412"/>
    </source>
</evidence>
<dbReference type="SUPFAM" id="SSF52317">
    <property type="entry name" value="Class I glutamine amidotransferase-like"/>
    <property type="match status" value="1"/>
</dbReference>
<keyword evidence="7" id="KW-0326">Glycosidase</keyword>
<name>A0A068NJJ7_FIMGI</name>
<dbReference type="RefSeq" id="WP_084179713.1">
    <property type="nucleotide sequence ID" value="NZ_CP007139.1"/>
</dbReference>
<dbReference type="Gene3D" id="3.40.50.880">
    <property type="match status" value="1"/>
</dbReference>
<dbReference type="Gene3D" id="3.20.20.80">
    <property type="entry name" value="Glycosidases"/>
    <property type="match status" value="1"/>
</dbReference>
<dbReference type="Proteomes" id="UP000027982">
    <property type="component" value="Chromosome"/>
</dbReference>
<organism evidence="10 11">
    <name type="scientific">Fimbriimonas ginsengisoli Gsoil 348</name>
    <dbReference type="NCBI Taxonomy" id="661478"/>
    <lineage>
        <taxon>Bacteria</taxon>
        <taxon>Bacillati</taxon>
        <taxon>Armatimonadota</taxon>
        <taxon>Fimbriimonadia</taxon>
        <taxon>Fimbriimonadales</taxon>
        <taxon>Fimbriimonadaceae</taxon>
        <taxon>Fimbriimonas</taxon>
    </lineage>
</organism>
<dbReference type="Pfam" id="PF02449">
    <property type="entry name" value="Glyco_hydro_42"/>
    <property type="match status" value="1"/>
</dbReference>
<comment type="catalytic activity">
    <reaction evidence="1">
        <text>Hydrolysis of terminal non-reducing beta-D-galactose residues in beta-D-galactosides.</text>
        <dbReference type="EC" id="3.2.1.23"/>
    </reaction>
</comment>
<dbReference type="CDD" id="cd03143">
    <property type="entry name" value="A4_beta-galactosidase_middle_domain"/>
    <property type="match status" value="1"/>
</dbReference>
<dbReference type="GO" id="GO:0009341">
    <property type="term" value="C:beta-galactosidase complex"/>
    <property type="evidence" value="ECO:0007669"/>
    <property type="project" value="InterPro"/>
</dbReference>